<evidence type="ECO:0000313" key="2">
    <source>
        <dbReference type="Proteomes" id="UP000011529"/>
    </source>
</evidence>
<reference evidence="1" key="2">
    <citation type="journal article" date="2013" name="Mar. Genomics">
        <title>Expression of sulfatases in Rhodopirellula baltica and the diversity of sulfatases in the genus Rhodopirellula.</title>
        <authorList>
            <person name="Wegner C.E."/>
            <person name="Richter-Heitmann T."/>
            <person name="Klindworth A."/>
            <person name="Klockow C."/>
            <person name="Richter M."/>
            <person name="Achstetter T."/>
            <person name="Glockner F.O."/>
            <person name="Harder J."/>
        </authorList>
    </citation>
    <scope>NUCLEOTIDE SEQUENCE [LARGE SCALE GENOMIC DNA]</scope>
    <source>
        <strain evidence="1">6C</strain>
    </source>
</reference>
<dbReference type="RefSeq" id="WP_008657658.1">
    <property type="nucleotide sequence ID" value="NZ_ANMO01000125.1"/>
</dbReference>
<sequence>MAYFEIIWDDEPGGNIEHIAEHDLSPEDVEEVIFNPVDHDVSQSSGLPIVFGFTPDGRYILVVYEKISDVMVYPV</sequence>
<evidence type="ECO:0000313" key="1">
    <source>
        <dbReference type="EMBL" id="EMB16232.1"/>
    </source>
</evidence>
<gene>
    <name evidence="1" type="ORF">RE6C_03060</name>
</gene>
<feature type="non-terminal residue" evidence="1">
    <location>
        <position position="75"/>
    </location>
</feature>
<dbReference type="EMBL" id="ANMO01000125">
    <property type="protein sequence ID" value="EMB16232.1"/>
    <property type="molecule type" value="Genomic_DNA"/>
</dbReference>
<dbReference type="Proteomes" id="UP000011529">
    <property type="component" value="Unassembled WGS sequence"/>
</dbReference>
<proteinExistence type="predicted"/>
<protein>
    <submittedName>
        <fullName evidence="1">Uncharacterized protein</fullName>
    </submittedName>
</protein>
<accession>M2AU29</accession>
<organism evidence="1 2">
    <name type="scientific">Rhodopirellula europaea 6C</name>
    <dbReference type="NCBI Taxonomy" id="1263867"/>
    <lineage>
        <taxon>Bacteria</taxon>
        <taxon>Pseudomonadati</taxon>
        <taxon>Planctomycetota</taxon>
        <taxon>Planctomycetia</taxon>
        <taxon>Pirellulales</taxon>
        <taxon>Pirellulaceae</taxon>
        <taxon>Rhodopirellula</taxon>
    </lineage>
</organism>
<dbReference type="AlphaFoldDB" id="M2AU29"/>
<reference evidence="1" key="1">
    <citation type="submission" date="2012-11" db="EMBL/GenBank/DDBJ databases">
        <title>Permanent draft genomes of Rhodopirellula europaea strain SH398 and 6C.</title>
        <authorList>
            <person name="Richter M."/>
            <person name="Richter-Heitmann T."/>
            <person name="Frank C."/>
            <person name="Harder J."/>
            <person name="Glockner F.O."/>
        </authorList>
    </citation>
    <scope>NUCLEOTIDE SEQUENCE</scope>
    <source>
        <strain evidence="1">6C</strain>
    </source>
</reference>
<name>M2AU29_9BACT</name>
<keyword evidence="2" id="KW-1185">Reference proteome</keyword>
<comment type="caution">
    <text evidence="1">The sequence shown here is derived from an EMBL/GenBank/DDBJ whole genome shotgun (WGS) entry which is preliminary data.</text>
</comment>